<dbReference type="AlphaFoldDB" id="A5I1F5"/>
<protein>
    <submittedName>
        <fullName evidence="1">Membrane protein</fullName>
    </submittedName>
</protein>
<gene>
    <name evidence="1" type="ordered locus">CBO1320</name>
</gene>
<dbReference type="HOGENOM" id="CLU_2394517_0_0_9"/>
<sequence>MKYKPYLKKNLLSCVVLIILFIRIALMIEFCLIASNLINYCKKNIYNFIYKILREENNFLKLIPQKSKESLENKLNIYLYSVFYNNKITYDRI</sequence>
<accession>A5I1F5</accession>
<organism evidence="1 2">
    <name type="scientific">Clostridium botulinum (strain Hall / ATCC 3502 / NCTC 13319 / Type A)</name>
    <dbReference type="NCBI Taxonomy" id="441771"/>
    <lineage>
        <taxon>Bacteria</taxon>
        <taxon>Bacillati</taxon>
        <taxon>Bacillota</taxon>
        <taxon>Clostridia</taxon>
        <taxon>Eubacteriales</taxon>
        <taxon>Clostridiaceae</taxon>
        <taxon>Clostridium</taxon>
    </lineage>
</organism>
<reference evidence="1 2" key="1">
    <citation type="journal article" date="2007" name="Genome Res.">
        <title>Genome sequence of a proteolytic (Group I) Clostridium botulinum strain Hall A and comparative analysis of the clostridial genomes.</title>
        <authorList>
            <person name="Sebaihia M."/>
            <person name="Peck M.W."/>
            <person name="Minton N.P."/>
            <person name="Thomson N.R."/>
            <person name="Holden M.T.G."/>
            <person name="Mitchell W.J."/>
            <person name="Carter A.T."/>
            <person name="Bentley S.D."/>
            <person name="Mason D.R."/>
            <person name="Crossman L."/>
            <person name="Paul C.J."/>
            <person name="Ivens A."/>
            <person name="Wells-Bennik M.H.J."/>
            <person name="Davis I.J."/>
            <person name="Cerdeno-Tarraga A.M."/>
            <person name="Churcher C."/>
            <person name="Quail M.A."/>
            <person name="Chillingworth T."/>
            <person name="Feltwell T."/>
            <person name="Fraser A."/>
            <person name="Goodhead I."/>
            <person name="Hance Z."/>
            <person name="Jagels K."/>
            <person name="Larke N."/>
            <person name="Maddison M."/>
            <person name="Moule S."/>
            <person name="Mungall K."/>
            <person name="Norbertczak H."/>
            <person name="Rabbinowitsch E."/>
            <person name="Sanders M."/>
            <person name="Simmonds M."/>
            <person name="White B."/>
            <person name="Whithead S."/>
            <person name="Parkhill J."/>
        </authorList>
    </citation>
    <scope>NUCLEOTIDE SEQUENCE [LARGE SCALE GENOMIC DNA]</scope>
    <source>
        <strain evidence="2">Hall / ATCC 3502 / NCTC 13319 / Type A [Sanger]</strain>
    </source>
</reference>
<evidence type="ECO:0000313" key="1">
    <source>
        <dbReference type="EMBL" id="CAL82867.1"/>
    </source>
</evidence>
<dbReference type="KEGG" id="cbo:CBO1320"/>
<dbReference type="EMBL" id="AM412317">
    <property type="protein sequence ID" value="CAL82867.1"/>
    <property type="molecule type" value="Genomic_DNA"/>
</dbReference>
<proteinExistence type="predicted"/>
<name>A5I1F5_CLOBH</name>
<evidence type="ECO:0000313" key="2">
    <source>
        <dbReference type="Proteomes" id="UP000001986"/>
    </source>
</evidence>
<keyword evidence="2" id="KW-1185">Reference proteome</keyword>
<dbReference type="Proteomes" id="UP000001986">
    <property type="component" value="Chromosome"/>
</dbReference>